<keyword evidence="3" id="KW-0949">S-adenosyl-L-methionine</keyword>
<keyword evidence="7" id="KW-1185">Reference proteome</keyword>
<evidence type="ECO:0000313" key="6">
    <source>
        <dbReference type="EMBL" id="WXA93887.1"/>
    </source>
</evidence>
<feature type="domain" description="Methyltransferase type 11" evidence="5">
    <location>
        <begin position="22"/>
        <end position="119"/>
    </location>
</feature>
<dbReference type="SUPFAM" id="SSF53335">
    <property type="entry name" value="S-adenosyl-L-methionine-dependent methyltransferases"/>
    <property type="match status" value="1"/>
</dbReference>
<dbReference type="CDD" id="cd02440">
    <property type="entry name" value="AdoMet_MTases"/>
    <property type="match status" value="1"/>
</dbReference>
<evidence type="ECO:0000256" key="2">
    <source>
        <dbReference type="ARBA" id="ARBA00022679"/>
    </source>
</evidence>
<evidence type="ECO:0000256" key="4">
    <source>
        <dbReference type="SAM" id="MobiDB-lite"/>
    </source>
</evidence>
<feature type="compositionally biased region" description="Basic and acidic residues" evidence="4">
    <location>
        <begin position="261"/>
        <end position="276"/>
    </location>
</feature>
<dbReference type="GO" id="GO:0032259">
    <property type="term" value="P:methylation"/>
    <property type="evidence" value="ECO:0007669"/>
    <property type="project" value="UniProtKB-KW"/>
</dbReference>
<dbReference type="PANTHER" id="PTHR43464">
    <property type="entry name" value="METHYLTRANSFERASE"/>
    <property type="match status" value="1"/>
</dbReference>
<accession>A0ABZ2K5A8</accession>
<dbReference type="RefSeq" id="WP_394844487.1">
    <property type="nucleotide sequence ID" value="NZ_CP089982.1"/>
</dbReference>
<dbReference type="InterPro" id="IPR013216">
    <property type="entry name" value="Methyltransf_11"/>
</dbReference>
<dbReference type="Pfam" id="PF08241">
    <property type="entry name" value="Methyltransf_11"/>
    <property type="match status" value="1"/>
</dbReference>
<sequence length="276" mass="31015">MNRSFPNWHPMHFVPPKSNAVIDIGCNVGESLVAARALGVKRLYGIDINRYAVDAARQRFAGDEDCALAHGSADELPFDANAADVAICTEVLEHLPSELRPSALREIHRVLRDDGTLIFTVPAAGMFAPLDPANLRFRFKSLYGFVSSRLGGPGRDRGYEGQKHGIVWHHHFTLDELHALFEPYFEITTVRWRASLLAPICDILTFPFARLNRYDHPVYRALVRVTNWDHSKDFGEAYAYNVLLVAKKRPTLSRPQPCGDSDAHEPTRTASDRRVA</sequence>
<dbReference type="Gene3D" id="3.40.50.150">
    <property type="entry name" value="Vaccinia Virus protein VP39"/>
    <property type="match status" value="1"/>
</dbReference>
<dbReference type="GO" id="GO:0008168">
    <property type="term" value="F:methyltransferase activity"/>
    <property type="evidence" value="ECO:0007669"/>
    <property type="project" value="UniProtKB-KW"/>
</dbReference>
<evidence type="ECO:0000259" key="5">
    <source>
        <dbReference type="Pfam" id="PF08241"/>
    </source>
</evidence>
<name>A0ABZ2K5A8_9BACT</name>
<keyword evidence="2" id="KW-0808">Transferase</keyword>
<feature type="region of interest" description="Disordered" evidence="4">
    <location>
        <begin position="252"/>
        <end position="276"/>
    </location>
</feature>
<evidence type="ECO:0000256" key="3">
    <source>
        <dbReference type="ARBA" id="ARBA00022691"/>
    </source>
</evidence>
<organism evidence="6 7">
    <name type="scientific">Pendulispora brunnea</name>
    <dbReference type="NCBI Taxonomy" id="2905690"/>
    <lineage>
        <taxon>Bacteria</taxon>
        <taxon>Pseudomonadati</taxon>
        <taxon>Myxococcota</taxon>
        <taxon>Myxococcia</taxon>
        <taxon>Myxococcales</taxon>
        <taxon>Sorangiineae</taxon>
        <taxon>Pendulisporaceae</taxon>
        <taxon>Pendulispora</taxon>
    </lineage>
</organism>
<evidence type="ECO:0000313" key="7">
    <source>
        <dbReference type="Proteomes" id="UP001379533"/>
    </source>
</evidence>
<dbReference type="EMBL" id="CP089982">
    <property type="protein sequence ID" value="WXA93887.1"/>
    <property type="molecule type" value="Genomic_DNA"/>
</dbReference>
<proteinExistence type="predicted"/>
<evidence type="ECO:0000256" key="1">
    <source>
        <dbReference type="ARBA" id="ARBA00022603"/>
    </source>
</evidence>
<reference evidence="6 7" key="1">
    <citation type="submission" date="2021-12" db="EMBL/GenBank/DDBJ databases">
        <title>Discovery of the Pendulisporaceae a myxobacterial family with distinct sporulation behavior and unique specialized metabolism.</title>
        <authorList>
            <person name="Garcia R."/>
            <person name="Popoff A."/>
            <person name="Bader C.D."/>
            <person name="Loehr J."/>
            <person name="Walesch S."/>
            <person name="Walt C."/>
            <person name="Boldt J."/>
            <person name="Bunk B."/>
            <person name="Haeckl F.J.F.P.J."/>
            <person name="Gunesch A.P."/>
            <person name="Birkelbach J."/>
            <person name="Nuebel U."/>
            <person name="Pietschmann T."/>
            <person name="Bach T."/>
            <person name="Mueller R."/>
        </authorList>
    </citation>
    <scope>NUCLEOTIDE SEQUENCE [LARGE SCALE GENOMIC DNA]</scope>
    <source>
        <strain evidence="6 7">MSr12523</strain>
    </source>
</reference>
<dbReference type="Proteomes" id="UP001379533">
    <property type="component" value="Chromosome"/>
</dbReference>
<gene>
    <name evidence="6" type="ORF">LZC95_46465</name>
</gene>
<keyword evidence="1 6" id="KW-0489">Methyltransferase</keyword>
<dbReference type="InterPro" id="IPR029063">
    <property type="entry name" value="SAM-dependent_MTases_sf"/>
</dbReference>
<dbReference type="PANTHER" id="PTHR43464:SF19">
    <property type="entry name" value="UBIQUINONE BIOSYNTHESIS O-METHYLTRANSFERASE, MITOCHONDRIAL"/>
    <property type="match status" value="1"/>
</dbReference>
<protein>
    <submittedName>
        <fullName evidence="6">Class I SAM-dependent methyltransferase</fullName>
    </submittedName>
</protein>